<accession>A0A5S4YY26</accession>
<evidence type="ECO:0000256" key="1">
    <source>
        <dbReference type="SAM" id="Phobius"/>
    </source>
</evidence>
<keyword evidence="3" id="KW-1185">Reference proteome</keyword>
<evidence type="ECO:0000313" key="2">
    <source>
        <dbReference type="EMBL" id="TYO68512.1"/>
    </source>
</evidence>
<evidence type="ECO:0008006" key="4">
    <source>
        <dbReference type="Google" id="ProtNLM"/>
    </source>
</evidence>
<protein>
    <recommendedName>
        <fullName evidence="4">Glycosyltransferase RgtA/B/C/D-like domain-containing protein</fullName>
    </recommendedName>
</protein>
<dbReference type="AlphaFoldDB" id="A0A5S4YY26"/>
<keyword evidence="1" id="KW-0812">Transmembrane</keyword>
<sequence>MPVSFSPGEQSLNCLSPEKRSFIFLIMLLHLFFFWLQGAVIWADASSYINISDALLTSQRGVGIITGEPLWWHNYVPLGLPLLWNALTLLPIKLIWPCLAVGQHAIAASALVYCTRCFYSTWPSRWFAVAAVALCLIPFYQSMHNALLTESLSSSFLLISLGTSVAAINSRNMSARASVLFCICIFFATQLRSTVAVFCLGIACATLIRQGRLLSGNLAAFSLVFIFGILLFPSIRALDGGEFIWPRLGPSKLWAGLYANPNPSPELTETFRSYQLPPSISAERLLKQGASFGDVTTVMRFWIDAGASNTEAIGKIEDMGRALIADGYRPRLNSIGYGLSSSGFNFYLLALPADYEIFRGFNGRKLFAHERNHYLYLSWVRPNVGAFDSQIAEFFEKDGKSEFHRLFAASMKPYFRSQPTYLHFIMGLVAYIPLDLFFLLSLAASAVLLRKDVLLGSIFLGIPLINIYITGSSLFADVRYSYALLGTFLFSIATCVVLLPLHPTPVLLQISAIVKRNFSFAKKGVELRKSNSD</sequence>
<feature type="transmembrane region" description="Helical" evidence="1">
    <location>
        <begin position="454"/>
        <end position="475"/>
    </location>
</feature>
<organism evidence="2 3">
    <name type="scientific">Bradyrhizobium hipponense</name>
    <dbReference type="NCBI Taxonomy" id="2605638"/>
    <lineage>
        <taxon>Bacteria</taxon>
        <taxon>Pseudomonadati</taxon>
        <taxon>Pseudomonadota</taxon>
        <taxon>Alphaproteobacteria</taxon>
        <taxon>Hyphomicrobiales</taxon>
        <taxon>Nitrobacteraceae</taxon>
        <taxon>Bradyrhizobium</taxon>
    </lineage>
</organism>
<keyword evidence="1" id="KW-1133">Transmembrane helix</keyword>
<feature type="transmembrane region" description="Helical" evidence="1">
    <location>
        <begin position="149"/>
        <end position="168"/>
    </location>
</feature>
<dbReference type="EMBL" id="VSTH01000001">
    <property type="protein sequence ID" value="TYO68512.1"/>
    <property type="molecule type" value="Genomic_DNA"/>
</dbReference>
<feature type="transmembrane region" description="Helical" evidence="1">
    <location>
        <begin position="421"/>
        <end position="448"/>
    </location>
</feature>
<feature type="transmembrane region" description="Helical" evidence="1">
    <location>
        <begin position="214"/>
        <end position="232"/>
    </location>
</feature>
<keyword evidence="1" id="KW-0472">Membrane</keyword>
<feature type="transmembrane region" description="Helical" evidence="1">
    <location>
        <begin position="126"/>
        <end position="143"/>
    </location>
</feature>
<dbReference type="Proteomes" id="UP000324797">
    <property type="component" value="Unassembled WGS sequence"/>
</dbReference>
<gene>
    <name evidence="2" type="ORF">FXV83_00015</name>
</gene>
<comment type="caution">
    <text evidence="2">The sequence shown here is derived from an EMBL/GenBank/DDBJ whole genome shotgun (WGS) entry which is preliminary data.</text>
</comment>
<reference evidence="2 3" key="1">
    <citation type="submission" date="2019-08" db="EMBL/GenBank/DDBJ databases">
        <title>Bradyrhizobium hipponensis sp. nov., a rhizobium isolated from a Lupinus angustifolius root nodule in Tunisia.</title>
        <authorList>
            <person name="Off K."/>
            <person name="Rejili M."/>
            <person name="Mars M."/>
            <person name="Brachmann A."/>
            <person name="Marin M."/>
        </authorList>
    </citation>
    <scope>NUCLEOTIDE SEQUENCE [LARGE SCALE GENOMIC DNA]</scope>
    <source>
        <strain evidence="3">aSej3</strain>
    </source>
</reference>
<feature type="transmembrane region" description="Helical" evidence="1">
    <location>
        <begin position="482"/>
        <end position="501"/>
    </location>
</feature>
<feature type="transmembrane region" description="Helical" evidence="1">
    <location>
        <begin position="21"/>
        <end position="43"/>
    </location>
</feature>
<proteinExistence type="predicted"/>
<dbReference type="RefSeq" id="WP_148736560.1">
    <property type="nucleotide sequence ID" value="NZ_VSTH01000001.1"/>
</dbReference>
<evidence type="ECO:0000313" key="3">
    <source>
        <dbReference type="Proteomes" id="UP000324797"/>
    </source>
</evidence>
<feature type="transmembrane region" description="Helical" evidence="1">
    <location>
        <begin position="180"/>
        <end position="208"/>
    </location>
</feature>
<name>A0A5S4YY26_9BRAD</name>